<evidence type="ECO:0000313" key="2">
    <source>
        <dbReference type="Proteomes" id="UP000614216"/>
    </source>
</evidence>
<organism evidence="1 2">
    <name type="scientific">Fulvivirga marina</name>
    <dbReference type="NCBI Taxonomy" id="2494733"/>
    <lineage>
        <taxon>Bacteria</taxon>
        <taxon>Pseudomonadati</taxon>
        <taxon>Bacteroidota</taxon>
        <taxon>Cytophagia</taxon>
        <taxon>Cytophagales</taxon>
        <taxon>Fulvivirgaceae</taxon>
        <taxon>Fulvivirga</taxon>
    </lineage>
</organism>
<accession>A0A937FWM1</accession>
<dbReference type="RefSeq" id="WP_202855285.1">
    <property type="nucleotide sequence ID" value="NZ_JAEUGD010000018.1"/>
</dbReference>
<protein>
    <submittedName>
        <fullName evidence="1">Uncharacterized protein</fullName>
    </submittedName>
</protein>
<keyword evidence="2" id="KW-1185">Reference proteome</keyword>
<reference evidence="1" key="1">
    <citation type="submission" date="2021-01" db="EMBL/GenBank/DDBJ databases">
        <title>Fulvivirga kasyanovii gen. nov., sp nov., a novel member of the phylum Bacteroidetes isolated from seawater in a mussel farm.</title>
        <authorList>
            <person name="Zhao L.-H."/>
            <person name="Wang Z.-J."/>
        </authorList>
    </citation>
    <scope>NUCLEOTIDE SEQUENCE</scope>
    <source>
        <strain evidence="1">29W222</strain>
    </source>
</reference>
<sequence>MLDSYKQHPFISTWNTETFHFLSTMCMVRTIRKNGQMLIDQKSFESLLTTFQNA</sequence>
<gene>
    <name evidence="1" type="ORF">JMN32_05430</name>
</gene>
<name>A0A937FWM1_9BACT</name>
<dbReference type="EMBL" id="JAEUGD010000018">
    <property type="protein sequence ID" value="MBL6445740.1"/>
    <property type="molecule type" value="Genomic_DNA"/>
</dbReference>
<dbReference type="AlphaFoldDB" id="A0A937FWM1"/>
<evidence type="ECO:0000313" key="1">
    <source>
        <dbReference type="EMBL" id="MBL6445740.1"/>
    </source>
</evidence>
<dbReference type="Proteomes" id="UP000614216">
    <property type="component" value="Unassembled WGS sequence"/>
</dbReference>
<comment type="caution">
    <text evidence="1">The sequence shown here is derived from an EMBL/GenBank/DDBJ whole genome shotgun (WGS) entry which is preliminary data.</text>
</comment>
<proteinExistence type="predicted"/>